<accession>A0A844T8X0</accession>
<dbReference type="RefSeq" id="WP_157348712.1">
    <property type="nucleotide sequence ID" value="NZ_WQNF01000059.1"/>
</dbReference>
<comment type="caution">
    <text evidence="1">The sequence shown here is derived from an EMBL/GenBank/DDBJ whole genome shotgun (WGS) entry which is preliminary data.</text>
</comment>
<reference evidence="1 2" key="1">
    <citation type="submission" date="2019-12" db="EMBL/GenBank/DDBJ databases">
        <title>Draft genome sequences Bradyrhizobium cajani AMBPC1010, Bradyrhizobium pachyrhizi AMBPC1040 and Bradyrhizobium yuanmingense ALSPC3051, three plant growth promoting strains isolated from nodules of Cajanus cajan L. in Dominican Republic.</title>
        <authorList>
            <person name="Flores-Felix J.D."/>
            <person name="Araujo J."/>
            <person name="Diaz-Alcantara C."/>
            <person name="Gonzalez-Andres F."/>
            <person name="Velazquez E."/>
        </authorList>
    </citation>
    <scope>NUCLEOTIDE SEQUENCE [LARGE SCALE GENOMIC DNA]</scope>
    <source>
        <strain evidence="1 2">1040</strain>
    </source>
</reference>
<gene>
    <name evidence="1" type="ORF">GPL21_39190</name>
</gene>
<sequence>MPVLECGDHLTDLGRYQTTIELISIMAWPSDEALRKQFTASVMSKNLGQLQLLEGNLPDPRSATNWVETIEAVHDHEEWMHAAGLIENWFLDAGGYSSVAEAEGLKNLEKVIASREKEWLSAGLILALVRRMAEHHSDDIGASLNRAFHIIETVEIPLTIRNKRDLQKAWKAYRPVAHFCAALFDRIIKLAAKSSDIGPDDDPLNDMMSFLGEAEAYLNFGTSYEMPLAKNRETLLDPNNVWEIPDDAALISTALISEPLSGELLSAARSYRAPVPSQ</sequence>
<evidence type="ECO:0000313" key="1">
    <source>
        <dbReference type="EMBL" id="MVT71070.1"/>
    </source>
</evidence>
<keyword evidence="2" id="KW-1185">Reference proteome</keyword>
<dbReference type="EMBL" id="WQNF01000059">
    <property type="protein sequence ID" value="MVT71070.1"/>
    <property type="molecule type" value="Genomic_DNA"/>
</dbReference>
<dbReference type="AlphaFoldDB" id="A0A844T8X0"/>
<organism evidence="1 2">
    <name type="scientific">Bradyrhizobium pachyrhizi</name>
    <dbReference type="NCBI Taxonomy" id="280333"/>
    <lineage>
        <taxon>Bacteria</taxon>
        <taxon>Pseudomonadati</taxon>
        <taxon>Pseudomonadota</taxon>
        <taxon>Alphaproteobacteria</taxon>
        <taxon>Hyphomicrobiales</taxon>
        <taxon>Nitrobacteraceae</taxon>
        <taxon>Bradyrhizobium</taxon>
    </lineage>
</organism>
<protein>
    <submittedName>
        <fullName evidence="1">Uncharacterized protein</fullName>
    </submittedName>
</protein>
<proteinExistence type="predicted"/>
<evidence type="ECO:0000313" key="2">
    <source>
        <dbReference type="Proteomes" id="UP000436468"/>
    </source>
</evidence>
<name>A0A844T8X0_9BRAD</name>
<dbReference type="Proteomes" id="UP000436468">
    <property type="component" value="Unassembled WGS sequence"/>
</dbReference>